<keyword evidence="9" id="KW-1185">Reference proteome</keyword>
<gene>
    <name evidence="8" type="primary">hemG</name>
    <name evidence="8" type="ORF">GF1_00030</name>
</gene>
<proteinExistence type="inferred from homology"/>
<dbReference type="SUPFAM" id="SSF51905">
    <property type="entry name" value="FAD/NAD(P)-binding domain"/>
    <property type="match status" value="1"/>
</dbReference>
<dbReference type="GO" id="GO:0004729">
    <property type="term" value="F:oxygen-dependent protoporphyrinogen oxidase activity"/>
    <property type="evidence" value="ECO:0007669"/>
    <property type="project" value="UniProtKB-UniRule"/>
</dbReference>
<dbReference type="Gene3D" id="3.90.660.20">
    <property type="entry name" value="Protoporphyrinogen oxidase, mitochondrial, domain 2"/>
    <property type="match status" value="1"/>
</dbReference>
<evidence type="ECO:0000256" key="2">
    <source>
        <dbReference type="ARBA" id="ARBA00022630"/>
    </source>
</evidence>
<comment type="cofactor">
    <cofactor evidence="1 6">
        <name>FAD</name>
        <dbReference type="ChEBI" id="CHEBI:57692"/>
    </cofactor>
</comment>
<feature type="domain" description="Amine oxidase" evidence="7">
    <location>
        <begin position="15"/>
        <end position="451"/>
    </location>
</feature>
<name>A0A915U4F5_9BACT</name>
<dbReference type="InterPro" id="IPR002937">
    <property type="entry name" value="Amino_oxidase"/>
</dbReference>
<dbReference type="NCBIfam" id="TIGR00562">
    <property type="entry name" value="proto_IX_ox"/>
    <property type="match status" value="1"/>
</dbReference>
<protein>
    <recommendedName>
        <fullName evidence="6">Coproporphyrinogen III oxidase</fullName>
        <ecNumber evidence="6">1.3.3.15</ecNumber>
    </recommendedName>
</protein>
<dbReference type="EC" id="1.3.3.15" evidence="6"/>
<keyword evidence="2 6" id="KW-0285">Flavoprotein</keyword>
<dbReference type="KEGG" id="ddu:GF1_00030"/>
<evidence type="ECO:0000256" key="6">
    <source>
        <dbReference type="RuleBase" id="RU364052"/>
    </source>
</evidence>
<evidence type="ECO:0000313" key="9">
    <source>
        <dbReference type="Proteomes" id="UP001063350"/>
    </source>
</evidence>
<evidence type="ECO:0000259" key="7">
    <source>
        <dbReference type="Pfam" id="PF01593"/>
    </source>
</evidence>
<dbReference type="PANTHER" id="PTHR42923:SF3">
    <property type="entry name" value="PROTOPORPHYRINOGEN OXIDASE"/>
    <property type="match status" value="1"/>
</dbReference>
<evidence type="ECO:0000256" key="3">
    <source>
        <dbReference type="ARBA" id="ARBA00022827"/>
    </source>
</evidence>
<accession>A0A915U4F5</accession>
<dbReference type="GO" id="GO:0005737">
    <property type="term" value="C:cytoplasm"/>
    <property type="evidence" value="ECO:0007669"/>
    <property type="project" value="UniProtKB-SubCell"/>
</dbReference>
<dbReference type="Gene3D" id="3.50.50.60">
    <property type="entry name" value="FAD/NAD(P)-binding domain"/>
    <property type="match status" value="1"/>
</dbReference>
<dbReference type="Pfam" id="PF01593">
    <property type="entry name" value="Amino_oxidase"/>
    <property type="match status" value="1"/>
</dbReference>
<dbReference type="Gene3D" id="1.10.3110.10">
    <property type="entry name" value="protoporphyrinogen ix oxidase, domain 3"/>
    <property type="match status" value="1"/>
</dbReference>
<reference evidence="8" key="1">
    <citation type="submission" date="2020-12" db="EMBL/GenBank/DDBJ databases">
        <title>Desulfobium dissulfuricans gen. nov., sp. nov., a novel mesophilic, sulfate-reducing bacterium isolated from a deep-sea hydrothermal vent.</title>
        <authorList>
            <person name="Hashimoto Y."/>
            <person name="Tame A."/>
            <person name="Sawayama S."/>
            <person name="Miyazaki J."/>
            <person name="Takai K."/>
            <person name="Nakagawa S."/>
        </authorList>
    </citation>
    <scope>NUCLEOTIDE SEQUENCE</scope>
    <source>
        <strain evidence="8">GF1</strain>
    </source>
</reference>
<evidence type="ECO:0000256" key="1">
    <source>
        <dbReference type="ARBA" id="ARBA00001974"/>
    </source>
</evidence>
<dbReference type="RefSeq" id="WP_267927581.1">
    <property type="nucleotide sequence ID" value="NZ_AP024233.1"/>
</dbReference>
<evidence type="ECO:0000256" key="4">
    <source>
        <dbReference type="ARBA" id="ARBA00023002"/>
    </source>
</evidence>
<evidence type="ECO:0000256" key="5">
    <source>
        <dbReference type="ARBA" id="ARBA00023133"/>
    </source>
</evidence>
<dbReference type="InterPro" id="IPR036188">
    <property type="entry name" value="FAD/NAD-bd_sf"/>
</dbReference>
<comment type="function">
    <text evidence="6">Involved in coproporphyrin-dependent heme b biosynthesis. Catalyzes the oxidation of coproporphyrinogen III to coproporphyrin III.</text>
</comment>
<dbReference type="GO" id="GO:0006783">
    <property type="term" value="P:heme biosynthetic process"/>
    <property type="evidence" value="ECO:0007669"/>
    <property type="project" value="UniProtKB-UniRule"/>
</dbReference>
<comment type="catalytic activity">
    <reaction evidence="6">
        <text>coproporphyrinogen III + 3 O2 = coproporphyrin III + 3 H2O2</text>
        <dbReference type="Rhea" id="RHEA:43436"/>
        <dbReference type="ChEBI" id="CHEBI:15379"/>
        <dbReference type="ChEBI" id="CHEBI:16240"/>
        <dbReference type="ChEBI" id="CHEBI:57309"/>
        <dbReference type="ChEBI" id="CHEBI:131725"/>
        <dbReference type="EC" id="1.3.3.15"/>
    </reaction>
</comment>
<organism evidence="8 9">
    <name type="scientific">Desulfolithobacter dissulfuricans</name>
    <dbReference type="NCBI Taxonomy" id="2795293"/>
    <lineage>
        <taxon>Bacteria</taxon>
        <taxon>Pseudomonadati</taxon>
        <taxon>Thermodesulfobacteriota</taxon>
        <taxon>Desulfobulbia</taxon>
        <taxon>Desulfobulbales</taxon>
        <taxon>Desulfobulbaceae</taxon>
        <taxon>Desulfolithobacter</taxon>
    </lineage>
</organism>
<comment type="similarity">
    <text evidence="6">Belongs to the protoporphyrinogen/coproporphyrinogen oxidase family. Coproporphyrinogen III oxidase subfamily.</text>
</comment>
<dbReference type="EMBL" id="AP024233">
    <property type="protein sequence ID" value="BCO07627.1"/>
    <property type="molecule type" value="Genomic_DNA"/>
</dbReference>
<comment type="pathway">
    <text evidence="6">Porphyrin-containing compound metabolism; protoheme biosynthesis.</text>
</comment>
<dbReference type="PANTHER" id="PTHR42923">
    <property type="entry name" value="PROTOPORPHYRINOGEN OXIDASE"/>
    <property type="match status" value="1"/>
</dbReference>
<dbReference type="InterPro" id="IPR050464">
    <property type="entry name" value="Zeta_carotene_desat/Oxidored"/>
</dbReference>
<sequence>MSTQIYDAIIIGAGLSGLAVARFLHHKRPECSLLVLEKSDRPGGAVQTRSEEGFLAEYGPHGFLDNCLESRVLIHLAGAEDEVEKAPLGKFVRYICLGGRLRMIPQQPMKIIRADLVPLSAKLRVLADAWKKPLDGEPSVADWVEYRFGRALVPFADAVFTGTYAGDITRLSIDGVMPGVRKLEKEHGSVLKGVFQMLRDKKKKGSGGGKKELPAMTSFSSGMERLILGLVQPLKVNRDIMYRTGVQSIARNEEGWTVQTGHNAFSCRQLVLALPANPALRLLATVPDITAPPLAELPQARVATVILGFTDQAKIPPGFGYLAPEQEKRFALGSLFSSNMFPGRAPTGHVLLETIIGGRRHPERLELDDSELIDKTLADLKELIDLPDPVFARVLRPASGIPQLERGYPALLTWRNQLTRTWPDLHVCGFGWGGIGINDMAKEAWRAAKGVLMGTGEKEEGAEVKGVYF</sequence>
<keyword evidence="6" id="KW-0963">Cytoplasm</keyword>
<keyword evidence="4 6" id="KW-0560">Oxidoreductase</keyword>
<dbReference type="SUPFAM" id="SSF54373">
    <property type="entry name" value="FAD-linked reductases, C-terminal domain"/>
    <property type="match status" value="1"/>
</dbReference>
<keyword evidence="5 6" id="KW-0350">Heme biosynthesis</keyword>
<evidence type="ECO:0000313" key="8">
    <source>
        <dbReference type="EMBL" id="BCO07627.1"/>
    </source>
</evidence>
<keyword evidence="3 6" id="KW-0274">FAD</keyword>
<dbReference type="Proteomes" id="UP001063350">
    <property type="component" value="Chromosome"/>
</dbReference>
<dbReference type="InterPro" id="IPR004572">
    <property type="entry name" value="Protoporphyrinogen_oxidase"/>
</dbReference>
<comment type="subcellular location">
    <subcellularLocation>
        <location evidence="6">Cytoplasm</location>
    </subcellularLocation>
</comment>
<dbReference type="AlphaFoldDB" id="A0A915U4F5"/>